<protein>
    <submittedName>
        <fullName evidence="6">TIGR03862 family flavoprotein</fullName>
    </submittedName>
</protein>
<evidence type="ECO:0000313" key="6">
    <source>
        <dbReference type="EMBL" id="NNU79028.1"/>
    </source>
</evidence>
<keyword evidence="7" id="KW-1185">Reference proteome</keyword>
<keyword evidence="3" id="KW-0274">FAD</keyword>
<comment type="cofactor">
    <cofactor evidence="1">
        <name>FAD</name>
        <dbReference type="ChEBI" id="CHEBI:57692"/>
    </cofactor>
</comment>
<dbReference type="RefSeq" id="WP_171321663.1">
    <property type="nucleotide sequence ID" value="NZ_JABFBC010000001.1"/>
</dbReference>
<dbReference type="PRINTS" id="PR00368">
    <property type="entry name" value="FADPNR"/>
</dbReference>
<dbReference type="PANTHER" id="PTHR42887:SF1">
    <property type="entry name" value="BLR3961 PROTEIN"/>
    <property type="match status" value="1"/>
</dbReference>
<dbReference type="PANTHER" id="PTHR42887">
    <property type="entry name" value="OS12G0638800 PROTEIN"/>
    <property type="match status" value="1"/>
</dbReference>
<dbReference type="InterPro" id="IPR036188">
    <property type="entry name" value="FAD/NAD-bd_sf"/>
</dbReference>
<name>A0A849KUN3_9RHOB</name>
<dbReference type="InterPro" id="IPR004792">
    <property type="entry name" value="BaiN-like"/>
</dbReference>
<evidence type="ECO:0000259" key="5">
    <source>
        <dbReference type="Pfam" id="PF22780"/>
    </source>
</evidence>
<sequence length="409" mass="42778">MENATDIDVLVIGGGPAGLAAAEAAARAGARVLVAEQKPSLGRKFLMAGKSGLNLTKHEPAAAFRARIMRSGPTLESALASFGPAEAMAWAEGLGQRVFTGSSGRVFPVAMKASPLLRAWLARLSDLGVSLRTRWRWLGFGPDGTQLFTTPQGDVTLRPGATVLALGGASWARLGSDGAWAQKIKGIAPLAPFAPSNMGFEVAWSPHMPRWFGAPVKPVRLSVGDAWVTGEFVISEKGIEGSAVYALSAALRDAMRPDGVVLTVDLAPDLSEHRLAERLAARPPKESLANRLRKGCGIEGVKAALLREAGPLPTDPTKLAARIKALPLHLAAPRPMDEAISTAGGLMLSALDDSLMLRDMPGLFCAGEMLDWDAPTGGYLITTCLATGFRAGSAAARHAAKVDAAESKL</sequence>
<dbReference type="Proteomes" id="UP000572377">
    <property type="component" value="Unassembled WGS sequence"/>
</dbReference>
<evidence type="ECO:0000259" key="4">
    <source>
        <dbReference type="Pfam" id="PF03486"/>
    </source>
</evidence>
<dbReference type="InterPro" id="IPR023166">
    <property type="entry name" value="BaiN-like_dom_sf"/>
</dbReference>
<dbReference type="SUPFAM" id="SSF160996">
    <property type="entry name" value="HI0933 insert domain-like"/>
    <property type="match status" value="1"/>
</dbReference>
<dbReference type="Gene3D" id="1.10.8.260">
    <property type="entry name" value="HI0933 insert domain-like"/>
    <property type="match status" value="1"/>
</dbReference>
<feature type="domain" description="RsdA/BaiN/AoA(So)-like insert" evidence="5">
    <location>
        <begin position="195"/>
        <end position="341"/>
    </location>
</feature>
<dbReference type="NCBIfam" id="TIGR00275">
    <property type="entry name" value="aminoacetone oxidase family FAD-binding enzyme"/>
    <property type="match status" value="1"/>
</dbReference>
<gene>
    <name evidence="6" type="ORF">HMH01_01130</name>
</gene>
<reference evidence="6 7" key="1">
    <citation type="submission" date="2020-05" db="EMBL/GenBank/DDBJ databases">
        <title>Gimesia benthica sp. nov., a novel planctomycete isolated from a deep-sea water sample of the Northwest Indian Ocean.</title>
        <authorList>
            <person name="Wang J."/>
            <person name="Ruan C."/>
            <person name="Song L."/>
            <person name="Zhu Y."/>
            <person name="Li A."/>
            <person name="Zheng X."/>
            <person name="Wang L."/>
            <person name="Lu Z."/>
            <person name="Huang Y."/>
            <person name="Du W."/>
            <person name="Zhou Y."/>
            <person name="Huang L."/>
            <person name="Dai X."/>
        </authorList>
    </citation>
    <scope>NUCLEOTIDE SEQUENCE [LARGE SCALE GENOMIC DNA]</scope>
    <source>
        <strain evidence="6 7">YYQ-30</strain>
    </source>
</reference>
<keyword evidence="2" id="KW-0285">Flavoprotein</keyword>
<evidence type="ECO:0000256" key="2">
    <source>
        <dbReference type="ARBA" id="ARBA00022630"/>
    </source>
</evidence>
<dbReference type="Gene3D" id="2.40.30.10">
    <property type="entry name" value="Translation factors"/>
    <property type="match status" value="1"/>
</dbReference>
<dbReference type="SUPFAM" id="SSF51905">
    <property type="entry name" value="FAD/NAD(P)-binding domain"/>
    <property type="match status" value="1"/>
</dbReference>
<accession>A0A849KUN3</accession>
<dbReference type="Pfam" id="PF22780">
    <property type="entry name" value="HI0933_like_1st"/>
    <property type="match status" value="1"/>
</dbReference>
<dbReference type="InterPro" id="IPR057661">
    <property type="entry name" value="RsdA/BaiN/AoA(So)_Rossmann"/>
</dbReference>
<dbReference type="EMBL" id="JABFBC010000001">
    <property type="protein sequence ID" value="NNU79028.1"/>
    <property type="molecule type" value="Genomic_DNA"/>
</dbReference>
<dbReference type="Gene3D" id="3.50.50.60">
    <property type="entry name" value="FAD/NAD(P)-binding domain"/>
    <property type="match status" value="1"/>
</dbReference>
<evidence type="ECO:0000313" key="7">
    <source>
        <dbReference type="Proteomes" id="UP000572377"/>
    </source>
</evidence>
<dbReference type="AlphaFoldDB" id="A0A849KUN3"/>
<evidence type="ECO:0000256" key="3">
    <source>
        <dbReference type="ARBA" id="ARBA00022827"/>
    </source>
</evidence>
<comment type="caution">
    <text evidence="6">The sequence shown here is derived from an EMBL/GenBank/DDBJ whole genome shotgun (WGS) entry which is preliminary data.</text>
</comment>
<dbReference type="NCBIfam" id="TIGR03862">
    <property type="entry name" value="flavo_PP4765"/>
    <property type="match status" value="1"/>
</dbReference>
<feature type="domain" description="RsdA/BaiN/AoA(So)-like Rossmann fold-like" evidence="4">
    <location>
        <begin position="8"/>
        <end position="393"/>
    </location>
</feature>
<evidence type="ECO:0000256" key="1">
    <source>
        <dbReference type="ARBA" id="ARBA00001974"/>
    </source>
</evidence>
<proteinExistence type="predicted"/>
<organism evidence="6 7">
    <name type="scientific">Halovulum dunhuangense</name>
    <dbReference type="NCBI Taxonomy" id="1505036"/>
    <lineage>
        <taxon>Bacteria</taxon>
        <taxon>Pseudomonadati</taxon>
        <taxon>Pseudomonadota</taxon>
        <taxon>Alphaproteobacteria</taxon>
        <taxon>Rhodobacterales</taxon>
        <taxon>Paracoccaceae</taxon>
        <taxon>Halovulum</taxon>
    </lineage>
</organism>
<dbReference type="InterPro" id="IPR022460">
    <property type="entry name" value="Flavoprotein_PP4765"/>
</dbReference>
<dbReference type="InterPro" id="IPR055178">
    <property type="entry name" value="RsdA/BaiN/AoA(So)-like_dom"/>
</dbReference>
<dbReference type="Pfam" id="PF03486">
    <property type="entry name" value="HI0933_like"/>
    <property type="match status" value="1"/>
</dbReference>